<keyword evidence="1" id="KW-1133">Transmembrane helix</keyword>
<name>A0A8J5WYG0_ZIZPA</name>
<protein>
    <submittedName>
        <fullName evidence="2">Uncharacterized protein</fullName>
    </submittedName>
</protein>
<gene>
    <name evidence="2" type="ORF">GUJ93_ZPchr0013g36271</name>
</gene>
<evidence type="ECO:0000313" key="3">
    <source>
        <dbReference type="Proteomes" id="UP000729402"/>
    </source>
</evidence>
<keyword evidence="1" id="KW-0812">Transmembrane</keyword>
<sequence>MQTAEQANISDFRLLVVVSHFQAKIKAVALFSVSVFIFKQCFKQNYKRDGGVPGSRQHGRWSSVPAARTMERASAGCGRWSDVSGSRWHERWSGVSGSRWRERRSNVLIRGLVESVQQGVKAAVIVRSRGESFFRSEKSRAVRPRSRI</sequence>
<reference evidence="2" key="2">
    <citation type="submission" date="2021-02" db="EMBL/GenBank/DDBJ databases">
        <authorList>
            <person name="Kimball J.A."/>
            <person name="Haas M.W."/>
            <person name="Macchietto M."/>
            <person name="Kono T."/>
            <person name="Duquette J."/>
            <person name="Shao M."/>
        </authorList>
    </citation>
    <scope>NUCLEOTIDE SEQUENCE</scope>
    <source>
        <tissue evidence="2">Fresh leaf tissue</tissue>
    </source>
</reference>
<accession>A0A8J5WYG0</accession>
<dbReference type="Proteomes" id="UP000729402">
    <property type="component" value="Unassembled WGS sequence"/>
</dbReference>
<feature type="transmembrane region" description="Helical" evidence="1">
    <location>
        <begin position="12"/>
        <end position="38"/>
    </location>
</feature>
<dbReference type="AlphaFoldDB" id="A0A8J5WYG0"/>
<proteinExistence type="predicted"/>
<keyword evidence="1" id="KW-0472">Membrane</keyword>
<reference evidence="2" key="1">
    <citation type="journal article" date="2021" name="bioRxiv">
        <title>Whole Genome Assembly and Annotation of Northern Wild Rice, Zizania palustris L., Supports a Whole Genome Duplication in the Zizania Genus.</title>
        <authorList>
            <person name="Haas M."/>
            <person name="Kono T."/>
            <person name="Macchietto M."/>
            <person name="Millas R."/>
            <person name="McGilp L."/>
            <person name="Shao M."/>
            <person name="Duquette J."/>
            <person name="Hirsch C.N."/>
            <person name="Kimball J."/>
        </authorList>
    </citation>
    <scope>NUCLEOTIDE SEQUENCE</scope>
    <source>
        <tissue evidence="2">Fresh leaf tissue</tissue>
    </source>
</reference>
<keyword evidence="3" id="KW-1185">Reference proteome</keyword>
<dbReference type="EMBL" id="JAAALK010000079">
    <property type="protein sequence ID" value="KAG8095838.1"/>
    <property type="molecule type" value="Genomic_DNA"/>
</dbReference>
<comment type="caution">
    <text evidence="2">The sequence shown here is derived from an EMBL/GenBank/DDBJ whole genome shotgun (WGS) entry which is preliminary data.</text>
</comment>
<evidence type="ECO:0000256" key="1">
    <source>
        <dbReference type="SAM" id="Phobius"/>
    </source>
</evidence>
<organism evidence="2 3">
    <name type="scientific">Zizania palustris</name>
    <name type="common">Northern wild rice</name>
    <dbReference type="NCBI Taxonomy" id="103762"/>
    <lineage>
        <taxon>Eukaryota</taxon>
        <taxon>Viridiplantae</taxon>
        <taxon>Streptophyta</taxon>
        <taxon>Embryophyta</taxon>
        <taxon>Tracheophyta</taxon>
        <taxon>Spermatophyta</taxon>
        <taxon>Magnoliopsida</taxon>
        <taxon>Liliopsida</taxon>
        <taxon>Poales</taxon>
        <taxon>Poaceae</taxon>
        <taxon>BOP clade</taxon>
        <taxon>Oryzoideae</taxon>
        <taxon>Oryzeae</taxon>
        <taxon>Zizaniinae</taxon>
        <taxon>Zizania</taxon>
    </lineage>
</organism>
<evidence type="ECO:0000313" key="2">
    <source>
        <dbReference type="EMBL" id="KAG8095838.1"/>
    </source>
</evidence>